<keyword evidence="1" id="KW-0472">Membrane</keyword>
<comment type="caution">
    <text evidence="2">The sequence shown here is derived from an EMBL/GenBank/DDBJ whole genome shotgun (WGS) entry which is preliminary data.</text>
</comment>
<feature type="transmembrane region" description="Helical" evidence="1">
    <location>
        <begin position="44"/>
        <end position="65"/>
    </location>
</feature>
<evidence type="ECO:0000256" key="1">
    <source>
        <dbReference type="SAM" id="Phobius"/>
    </source>
</evidence>
<organism evidence="2 3">
    <name type="scientific">Candidatus Berkelbacteria bacterium CG1_02_42_45</name>
    <dbReference type="NCBI Taxonomy" id="1805036"/>
    <lineage>
        <taxon>Bacteria</taxon>
        <taxon>Candidatus Berkelbacteria</taxon>
    </lineage>
</organism>
<evidence type="ECO:0000313" key="2">
    <source>
        <dbReference type="EMBL" id="OIN89501.1"/>
    </source>
</evidence>
<protein>
    <recommendedName>
        <fullName evidence="4">PrgI family protein</fullName>
    </recommendedName>
</protein>
<dbReference type="AlphaFoldDB" id="A0A1J4RU65"/>
<name>A0A1J4RU65_9BACT</name>
<dbReference type="InterPro" id="IPR024414">
    <property type="entry name" value="Uncharacterised_PrgI"/>
</dbReference>
<feature type="transmembrane region" description="Helical" evidence="1">
    <location>
        <begin position="21"/>
        <end position="38"/>
    </location>
</feature>
<keyword evidence="1" id="KW-0812">Transmembrane</keyword>
<dbReference type="EMBL" id="MNUJ01000037">
    <property type="protein sequence ID" value="OIN89501.1"/>
    <property type="molecule type" value="Genomic_DNA"/>
</dbReference>
<sequence>MQFKVPQKIDIEDRIVGPLTMVQFVYAVVGGGAAYLLLNTMPSPLNWILAIPVAIFTFLIVFVKVNGRPFGNFLKNLLIYTSSPKTRIWHKGESNVRVEIYQPRVAKTTDLYAGKRYSKAEIEKVAEIIDKRGRINSPPAN</sequence>
<evidence type="ECO:0008006" key="4">
    <source>
        <dbReference type="Google" id="ProtNLM"/>
    </source>
</evidence>
<reference evidence="2 3" key="1">
    <citation type="journal article" date="2016" name="Environ. Microbiol.">
        <title>Genomic resolution of a cold subsurface aquifer community provides metabolic insights for novel microbes adapted to high CO concentrations.</title>
        <authorList>
            <person name="Probst A.J."/>
            <person name="Castelle C.J."/>
            <person name="Singh A."/>
            <person name="Brown C.T."/>
            <person name="Anantharaman K."/>
            <person name="Sharon I."/>
            <person name="Hug L.A."/>
            <person name="Burstein D."/>
            <person name="Emerson J.B."/>
            <person name="Thomas B.C."/>
            <person name="Banfield J.F."/>
        </authorList>
    </citation>
    <scope>NUCLEOTIDE SEQUENCE [LARGE SCALE GENOMIC DNA]</scope>
    <source>
        <strain evidence="2">CG1_02_42_45</strain>
    </source>
</reference>
<proteinExistence type="predicted"/>
<accession>A0A1J4RU65</accession>
<keyword evidence="1" id="KW-1133">Transmembrane helix</keyword>
<gene>
    <name evidence="2" type="ORF">AUJ40_01770</name>
</gene>
<dbReference type="Pfam" id="PF12666">
    <property type="entry name" value="PrgI"/>
    <property type="match status" value="1"/>
</dbReference>
<evidence type="ECO:0000313" key="3">
    <source>
        <dbReference type="Proteomes" id="UP000182753"/>
    </source>
</evidence>
<dbReference type="Proteomes" id="UP000182753">
    <property type="component" value="Unassembled WGS sequence"/>
</dbReference>